<feature type="compositionally biased region" description="Polar residues" evidence="1">
    <location>
        <begin position="208"/>
        <end position="229"/>
    </location>
</feature>
<dbReference type="Pfam" id="PF13585">
    <property type="entry name" value="CHU_C"/>
    <property type="match status" value="1"/>
</dbReference>
<evidence type="ECO:0008006" key="6">
    <source>
        <dbReference type="Google" id="ProtNLM"/>
    </source>
</evidence>
<evidence type="ECO:0000256" key="1">
    <source>
        <dbReference type="SAM" id="MobiDB-lite"/>
    </source>
</evidence>
<feature type="domain" description="LTD" evidence="3">
    <location>
        <begin position="46"/>
        <end position="176"/>
    </location>
</feature>
<dbReference type="PANTHER" id="PTHR37397">
    <property type="entry name" value="SI:CH211-183D21.1"/>
    <property type="match status" value="1"/>
</dbReference>
<dbReference type="SUPFAM" id="SSF56219">
    <property type="entry name" value="DNase I-like"/>
    <property type="match status" value="2"/>
</dbReference>
<feature type="compositionally biased region" description="Polar residues" evidence="1">
    <location>
        <begin position="508"/>
        <end position="525"/>
    </location>
</feature>
<dbReference type="PANTHER" id="PTHR37397:SF1">
    <property type="entry name" value="LTD DOMAIN-CONTAINING PROTEIN"/>
    <property type="match status" value="1"/>
</dbReference>
<feature type="compositionally biased region" description="Basic and acidic residues" evidence="1">
    <location>
        <begin position="197"/>
        <end position="207"/>
    </location>
</feature>
<dbReference type="Gene3D" id="3.60.10.10">
    <property type="entry name" value="Endonuclease/exonuclease/phosphatase"/>
    <property type="match status" value="2"/>
</dbReference>
<feature type="domain" description="Fibronectin type-III" evidence="2">
    <location>
        <begin position="254"/>
        <end position="339"/>
    </location>
</feature>
<feature type="domain" description="LTD" evidence="3">
    <location>
        <begin position="331"/>
        <end position="468"/>
    </location>
</feature>
<reference evidence="4 5" key="1">
    <citation type="submission" date="2024-05" db="EMBL/GenBank/DDBJ databases">
        <authorList>
            <person name="Duchaud E."/>
        </authorList>
    </citation>
    <scope>NUCLEOTIDE SEQUENCE [LARGE SCALE GENOMIC DNA]</scope>
    <source>
        <strain evidence="4">Ena-SAMPLE-TAB-13-05-2024-13:56:06:370-140309</strain>
    </source>
</reference>
<dbReference type="InterPro" id="IPR005135">
    <property type="entry name" value="Endo/exonuclease/phosphatase"/>
</dbReference>
<dbReference type="InterPro" id="IPR036691">
    <property type="entry name" value="Endo/exonu/phosph_ase_sf"/>
</dbReference>
<feature type="region of interest" description="Disordered" evidence="1">
    <location>
        <begin position="196"/>
        <end position="261"/>
    </location>
</feature>
<feature type="region of interest" description="Disordered" evidence="1">
    <location>
        <begin position="504"/>
        <end position="525"/>
    </location>
</feature>
<sequence>MNLFHSKKTPLLIAFLLSIFYSFSPIPSYYKAANFIEPETTTYYPPKVSETLRRTPITIMINEIDVDQKGRDTNEFIELYDGGTGNTSLSGYSIVLFNGGNDKSYKTFDLTGHKTTADGYFVIGSSTVANVNFTPTKFSLQNGADAIALYHADASKFSYGSPVTTTDLVDAVVYDTDDKDDTGLLALLNLNQPQVNEHGKKDKENHSSQRVINGSGGLRNTNTYTQATPTPGKENTDGSSTTPPTNTDTEAPAAPSNLTASNITETQVTLTWEIATDNIGVSHYQIFNGTVNLGNTSNTTFNLTGLTANTTYSFTVKAIDDATNSSLASNTVSATTLESTTNNTPITIMINEIDVDQKGTDTNEFIELYDGGAGNTSLDNHTIVLFNGGKDKSYKTIDLTGHKTTADGYFVIGNSTVANVNLVEFAKNGIQNGADAIALYHADASEFHNGTPITTNNLVDAIVYDTNDNDDTGLLILLNANQPQVNENAKDDKDRHSLQRIVNGSGGLRNTDTYTQARPTPGKENTTVFPIPSLTTITIAAARAKNDGDEIQVKGILTVTDQFAGAAYIQDATGGIAIFDKDVHGKGKFKIGDEITVQAFKATDKSQIQLINIVGISNHGAATNPIVPKEITLNELAAHPAELVKISNPIFPSPGNMFFGNSNYRIFDNNNNTANLRIDIDVNGITGLAQPQSCSEITGVVGRYYNFQLIPRLTSDINCAKKYQHPPLDHDKISKDKTLDIVTWNIEWFGDEKKSPAAGNQNSDEIQKEKVKQILLNLDADIIAVQEIIDIDLFKELIAELPAYDFILSDAVSYPNSTSGMPQKLGFIYKKSVVNLKSSTPLLKAIHPYYNGNDESALQDFPDPKKSRFFASGRLPFLMTADITIDNQTKEVNFIVLHARANTSAAKAQSKYDMRKYDVETLKKELDANFPTKNIVLLGDYNDDVDQTVVANDVIGNATTYDAFVQDASNYTIVTSALSKANFRSYASRENMIDHITISNELTNNYLLGSEKVHYEFYNNLYEKTTSDHFPVSVRLQLNDVVEAPQVIIKIADARTKVSGEIVSITGILTVTDQFAGSAYIQDETGGIAIFDDKIHGEGKFKIGDQITVKATKSTHNGQIQLINVISAVASTTAVNPIIPKVITLAELANHPGELVQILNPSFPLPGSMIFGNSNIEITDAYNNKAQIRIDADAKELTGLAQPENCDQITGVVGRYNATLQVLPRLKSDVSCAKQYEHPSSVNDAIAKDKTLDIVTWNIEWFGDQTNSPAAGNPNSDEIQKEKVKEVLLGLDADVIAVQEIADIVLFQKLVTELPAYDFILSDAVSYPNNTTGVTQKLGFIYKKSVVNFKNSSPLLKAIHPYYNGNDESAIQDFPHPSKASFFASGRLPFLMTADVTLNNITEEFSFIVLHARANNNSDAQNRYDMRKYDIEVLKKELDTNFSTKNVVLLGDYNDDVDQTVVRVNTSTSTYDAFIQDPTNYTITTTALSKAGFRSYPSFPNLIDHITISNELNDNYLSGSEKVHYELYNNEYTKTASDHLPVSIRLKFTGNYTVKYTAGNNGTITGNLTQTIEEGKATSEVKAIANTGYEFVKWSDNNTSETRTDIADADKEFKAEFVKTVVVVKNYTVKYTAGNNGTITGNLTQTIEEGKATSEVKAIANTGYEFVKWSDNNTSETRTDIADADKEFKAEFVKTVVVVKNYTVKYTAGNNGTITGNLTQTIEEGKATSEVKAIANTGYEFVKWSDNNTSETRTDIADADKEFKAEFVKTVVVVKNYTVKYTAGNNGTITGNLTQTIEEGKATSEVKAIANTGYEFVKWSDNNTSETRTDIADADKEFKAEFVKTVVVVKNYTVKYTAGNNGTITGNLAQTIEEGKATSEVKAIADAGYEFVKWSDNNTSETRTDIADANKEFKAEFVKTVVIVKNYTVKYTAGNNGTITGNLTQTIEEGKATSEVKAIADAGYEFVKWSDNNTSETRTDIADADKEFKAEFVKTVVVVKNYTVKYTAGNNGTITGNLAQTIEEGKATSEVKAIANTGYEFVKWSDNNTSETRTDIADADKEFKAEFVKTVVVVKNYTVKYTAGNNGTITGNLAQTIEEGKATSEVKAIANTGYEFVKWSDNNTSETRTDIADADKEFKAEFVKTVVVVKNYTVKYTAGNNGTITGNLTQTIEEGKATSEVKAIANTGYEFVKWSDNNTSETRTDIADANKEFKAEFVKTVVIVKNYTVKYTAGNNGTITGNLTQTIEEGKATSEVKAIADAGYEFVKWSDNNTSETRTDIADADKEFKAEFVKTVVVVKNYTVKYTAGNNGTITGNLAQTIEEGKATSEVKAIANTGYEFVKWSDNNTSETRTDIADADKEFKAEFVKTVVVVKNYTVKYTAGNNGTITGNLAQTIEEGKATSEVKAIANTGYEFVKWSDNNTSETRTDIADADKEFKAEFVKTVVVVKNYTVKYTAGNNGTITGNLTQTIEEGKATSEVKAIANTGYEFVKWSDNNTSETRTDIADADKEFKAEFVPIVKVIKNGITASKGFSPNGDANNDTWVIQNIDRYPNNTVKVFNRWGKKVYYKKGYQNTWDATATDTGTKLPVGSYIYIINLNEAGIKPVQGMIYINY</sequence>
<dbReference type="InterPro" id="IPR026341">
    <property type="entry name" value="T9SS_type_B"/>
</dbReference>
<gene>
    <name evidence="4" type="ORF">TD3509T_0952</name>
</gene>
<keyword evidence="5" id="KW-1185">Reference proteome</keyword>
<dbReference type="InterPro" id="IPR013783">
    <property type="entry name" value="Ig-like_fold"/>
</dbReference>
<feature type="compositionally biased region" description="Polar residues" evidence="1">
    <location>
        <begin position="237"/>
        <end position="249"/>
    </location>
</feature>
<proteinExistence type="predicted"/>
<dbReference type="SMART" id="SM00060">
    <property type="entry name" value="FN3"/>
    <property type="match status" value="1"/>
</dbReference>
<dbReference type="Proteomes" id="UP001497514">
    <property type="component" value="Chromosome"/>
</dbReference>
<dbReference type="CDD" id="cd00063">
    <property type="entry name" value="FN3"/>
    <property type="match status" value="1"/>
</dbReference>
<dbReference type="Pfam" id="PF03372">
    <property type="entry name" value="Exo_endo_phos"/>
    <property type="match status" value="2"/>
</dbReference>
<evidence type="ECO:0000259" key="3">
    <source>
        <dbReference type="PROSITE" id="PS51841"/>
    </source>
</evidence>
<dbReference type="InterPro" id="IPR003961">
    <property type="entry name" value="FN3_dom"/>
</dbReference>
<evidence type="ECO:0000259" key="2">
    <source>
        <dbReference type="PROSITE" id="PS50853"/>
    </source>
</evidence>
<evidence type="ECO:0000313" key="4">
    <source>
        <dbReference type="EMBL" id="CAL2080153.1"/>
    </source>
</evidence>
<dbReference type="Pfam" id="PF00041">
    <property type="entry name" value="fn3"/>
    <property type="match status" value="1"/>
</dbReference>
<protein>
    <recommendedName>
        <fullName evidence="6">Endonuclease/exonuclease/phosphatase</fullName>
    </recommendedName>
</protein>
<dbReference type="Pfam" id="PF18998">
    <property type="entry name" value="Flg_new_2"/>
    <property type="match status" value="13"/>
</dbReference>
<dbReference type="Gene3D" id="2.60.40.10">
    <property type="entry name" value="Immunoglobulins"/>
    <property type="match status" value="1"/>
</dbReference>
<dbReference type="InterPro" id="IPR036116">
    <property type="entry name" value="FN3_sf"/>
</dbReference>
<dbReference type="PROSITE" id="PS50853">
    <property type="entry name" value="FN3"/>
    <property type="match status" value="1"/>
</dbReference>
<accession>A0ABP1EHI8</accession>
<evidence type="ECO:0000313" key="5">
    <source>
        <dbReference type="Proteomes" id="UP001497514"/>
    </source>
</evidence>
<dbReference type="RefSeq" id="WP_348719399.1">
    <property type="nucleotide sequence ID" value="NZ_OZ038524.1"/>
</dbReference>
<dbReference type="SUPFAM" id="SSF49265">
    <property type="entry name" value="Fibronectin type III"/>
    <property type="match status" value="1"/>
</dbReference>
<organism evidence="4 5">
    <name type="scientific">Tenacibaculum dicentrarchi</name>
    <dbReference type="NCBI Taxonomy" id="669041"/>
    <lineage>
        <taxon>Bacteria</taxon>
        <taxon>Pseudomonadati</taxon>
        <taxon>Bacteroidota</taxon>
        <taxon>Flavobacteriia</taxon>
        <taxon>Flavobacteriales</taxon>
        <taxon>Flavobacteriaceae</taxon>
        <taxon>Tenacibaculum</taxon>
    </lineage>
</organism>
<dbReference type="EMBL" id="OZ038524">
    <property type="protein sequence ID" value="CAL2080153.1"/>
    <property type="molecule type" value="Genomic_DNA"/>
</dbReference>
<dbReference type="InterPro" id="IPR044060">
    <property type="entry name" value="Bacterial_rp_domain"/>
</dbReference>
<name>A0ABP1EHI8_9FLAO</name>
<dbReference type="NCBIfam" id="TIGR04131">
    <property type="entry name" value="Bac_Flav_CTERM"/>
    <property type="match status" value="1"/>
</dbReference>
<dbReference type="InterPro" id="IPR001322">
    <property type="entry name" value="Lamin_tail_dom"/>
</dbReference>
<dbReference type="PROSITE" id="PS51841">
    <property type="entry name" value="LTD"/>
    <property type="match status" value="2"/>
</dbReference>